<proteinExistence type="predicted"/>
<comment type="caution">
    <text evidence="1">The sequence shown here is derived from an EMBL/GenBank/DDBJ whole genome shotgun (WGS) entry which is preliminary data.</text>
</comment>
<sequence length="128" mass="15031">MLSIPSTIISVQNFIELSEAVKNNGCRYYVSKGIAPLYLMLHNDKEHFRYLGESAFRHDWYINAFPLTLTDQIDYHSALIDPRTRLPEERKPHFLSDVSLSTYKFAVAMKNNFCYRRKLNTVSYIPYT</sequence>
<dbReference type="OrthoDB" id="6427905at2759"/>
<dbReference type="Proteomes" id="UP000499080">
    <property type="component" value="Unassembled WGS sequence"/>
</dbReference>
<dbReference type="AlphaFoldDB" id="A0A4Y2QZ82"/>
<organism evidence="1 2">
    <name type="scientific">Araneus ventricosus</name>
    <name type="common">Orbweaver spider</name>
    <name type="synonym">Epeira ventricosa</name>
    <dbReference type="NCBI Taxonomy" id="182803"/>
    <lineage>
        <taxon>Eukaryota</taxon>
        <taxon>Metazoa</taxon>
        <taxon>Ecdysozoa</taxon>
        <taxon>Arthropoda</taxon>
        <taxon>Chelicerata</taxon>
        <taxon>Arachnida</taxon>
        <taxon>Araneae</taxon>
        <taxon>Araneomorphae</taxon>
        <taxon>Entelegynae</taxon>
        <taxon>Araneoidea</taxon>
        <taxon>Araneidae</taxon>
        <taxon>Araneus</taxon>
    </lineage>
</organism>
<evidence type="ECO:0000313" key="1">
    <source>
        <dbReference type="EMBL" id="GBN68744.1"/>
    </source>
</evidence>
<gene>
    <name evidence="1" type="ORF">AVEN_148772_1</name>
</gene>
<keyword evidence="2" id="KW-1185">Reference proteome</keyword>
<dbReference type="EMBL" id="BGPR01015310">
    <property type="protein sequence ID" value="GBN68744.1"/>
    <property type="molecule type" value="Genomic_DNA"/>
</dbReference>
<reference evidence="1 2" key="1">
    <citation type="journal article" date="2019" name="Sci. Rep.">
        <title>Orb-weaving spider Araneus ventricosus genome elucidates the spidroin gene catalogue.</title>
        <authorList>
            <person name="Kono N."/>
            <person name="Nakamura H."/>
            <person name="Ohtoshi R."/>
            <person name="Moran D.A.P."/>
            <person name="Shinohara A."/>
            <person name="Yoshida Y."/>
            <person name="Fujiwara M."/>
            <person name="Mori M."/>
            <person name="Tomita M."/>
            <person name="Arakawa K."/>
        </authorList>
    </citation>
    <scope>NUCLEOTIDE SEQUENCE [LARGE SCALE GENOMIC DNA]</scope>
</reference>
<evidence type="ECO:0000313" key="2">
    <source>
        <dbReference type="Proteomes" id="UP000499080"/>
    </source>
</evidence>
<protein>
    <submittedName>
        <fullName evidence="1">Uncharacterized protein</fullName>
    </submittedName>
</protein>
<accession>A0A4Y2QZ82</accession>
<name>A0A4Y2QZ82_ARAVE</name>